<organism evidence="1 2">
    <name type="scientific">Novosphingobium silvae</name>
    <dbReference type="NCBI Taxonomy" id="2692619"/>
    <lineage>
        <taxon>Bacteria</taxon>
        <taxon>Pseudomonadati</taxon>
        <taxon>Pseudomonadota</taxon>
        <taxon>Alphaproteobacteria</taxon>
        <taxon>Sphingomonadales</taxon>
        <taxon>Sphingomonadaceae</taxon>
        <taxon>Novosphingobium</taxon>
    </lineage>
</organism>
<dbReference type="Proteomes" id="UP000465810">
    <property type="component" value="Unassembled WGS sequence"/>
</dbReference>
<sequence length="46" mass="5132">MSGALKRLGLRRGIAFLMARRLSVPPLAAELPRAISRFKLLRLSDL</sequence>
<name>A0A7X4GLP2_9SPHN</name>
<dbReference type="RefSeq" id="WP_156416645.1">
    <property type="nucleotide sequence ID" value="NZ_WVTD01000023.1"/>
</dbReference>
<keyword evidence="2" id="KW-1185">Reference proteome</keyword>
<proteinExistence type="predicted"/>
<evidence type="ECO:0000313" key="1">
    <source>
        <dbReference type="EMBL" id="MYL99929.1"/>
    </source>
</evidence>
<comment type="caution">
    <text evidence="1">The sequence shown here is derived from an EMBL/GenBank/DDBJ whole genome shotgun (WGS) entry which is preliminary data.</text>
</comment>
<accession>A0A7X4GLP2</accession>
<evidence type="ECO:0000313" key="2">
    <source>
        <dbReference type="Proteomes" id="UP000465810"/>
    </source>
</evidence>
<protein>
    <submittedName>
        <fullName evidence="1">Uncharacterized protein</fullName>
    </submittedName>
</protein>
<dbReference type="EMBL" id="WVTD01000023">
    <property type="protein sequence ID" value="MYL99929.1"/>
    <property type="molecule type" value="Genomic_DNA"/>
</dbReference>
<gene>
    <name evidence="1" type="ORF">GR702_19400</name>
</gene>
<reference evidence="1 2" key="1">
    <citation type="submission" date="2019-12" db="EMBL/GenBank/DDBJ databases">
        <authorList>
            <person name="Feng G."/>
            <person name="Zhu H."/>
        </authorList>
    </citation>
    <scope>NUCLEOTIDE SEQUENCE [LARGE SCALE GENOMIC DNA]</scope>
    <source>
        <strain evidence="1 2">FGD1</strain>
    </source>
</reference>
<dbReference type="AlphaFoldDB" id="A0A7X4GLP2"/>